<gene>
    <name evidence="2" type="ORF">ACLA_052930</name>
</gene>
<keyword evidence="1" id="KW-1133">Transmembrane helix</keyword>
<organism evidence="2 3">
    <name type="scientific">Aspergillus clavatus (strain ATCC 1007 / CBS 513.65 / DSM 816 / NCTC 3887 / NRRL 1 / QM 1276 / 107)</name>
    <dbReference type="NCBI Taxonomy" id="344612"/>
    <lineage>
        <taxon>Eukaryota</taxon>
        <taxon>Fungi</taxon>
        <taxon>Dikarya</taxon>
        <taxon>Ascomycota</taxon>
        <taxon>Pezizomycotina</taxon>
        <taxon>Eurotiomycetes</taxon>
        <taxon>Eurotiomycetidae</taxon>
        <taxon>Eurotiales</taxon>
        <taxon>Aspergillaceae</taxon>
        <taxon>Aspergillus</taxon>
        <taxon>Aspergillus subgen. Fumigati</taxon>
    </lineage>
</organism>
<proteinExistence type="predicted"/>
<name>A1CIW5_ASPCL</name>
<protein>
    <submittedName>
        <fullName evidence="2">Uncharacterized protein</fullName>
    </submittedName>
</protein>
<dbReference type="GeneID" id="4704011"/>
<evidence type="ECO:0000256" key="1">
    <source>
        <dbReference type="SAM" id="Phobius"/>
    </source>
</evidence>
<dbReference type="AlphaFoldDB" id="A1CIW5"/>
<evidence type="ECO:0000313" key="2">
    <source>
        <dbReference type="EMBL" id="EAW10820.1"/>
    </source>
</evidence>
<evidence type="ECO:0000313" key="3">
    <source>
        <dbReference type="Proteomes" id="UP000006701"/>
    </source>
</evidence>
<dbReference type="HOGENOM" id="CLU_1547184_0_0_1"/>
<feature type="transmembrane region" description="Helical" evidence="1">
    <location>
        <begin position="145"/>
        <end position="164"/>
    </location>
</feature>
<dbReference type="EMBL" id="DS027054">
    <property type="protein sequence ID" value="EAW10820.1"/>
    <property type="molecule type" value="Genomic_DNA"/>
</dbReference>
<accession>A1CIW5</accession>
<keyword evidence="1" id="KW-0812">Transmembrane</keyword>
<dbReference type="Proteomes" id="UP000006701">
    <property type="component" value="Unassembled WGS sequence"/>
</dbReference>
<keyword evidence="1" id="KW-0472">Membrane</keyword>
<dbReference type="KEGG" id="act:ACLA_052930"/>
<sequence length="173" mass="18889">MSQQASILKRSEHAGSILRELFRRRASTNATAGLKTLSAVARMGGATSRVLNLALVNGAGRPTTMDLEIGSSAAAEMTAMPRTNAVLAANHQTDERHDKYNRHKLAALLFRPLLFPAFYLAIANLTMGMRLETLCLGQWIRVVGVRLYIMEAVAGSGLVERIVLRHCSILMSK</sequence>
<keyword evidence="3" id="KW-1185">Reference proteome</keyword>
<dbReference type="RefSeq" id="XP_001272246.1">
    <property type="nucleotide sequence ID" value="XM_001272245.1"/>
</dbReference>
<reference evidence="2 3" key="1">
    <citation type="journal article" date="2008" name="PLoS Genet.">
        <title>Genomic islands in the pathogenic filamentous fungus Aspergillus fumigatus.</title>
        <authorList>
            <person name="Fedorova N.D."/>
            <person name="Khaldi N."/>
            <person name="Joardar V.S."/>
            <person name="Maiti R."/>
            <person name="Amedeo P."/>
            <person name="Anderson M.J."/>
            <person name="Crabtree J."/>
            <person name="Silva J.C."/>
            <person name="Badger J.H."/>
            <person name="Albarraq A."/>
            <person name="Angiuoli S."/>
            <person name="Bussey H."/>
            <person name="Bowyer P."/>
            <person name="Cotty P.J."/>
            <person name="Dyer P.S."/>
            <person name="Egan A."/>
            <person name="Galens K."/>
            <person name="Fraser-Liggett C.M."/>
            <person name="Haas B.J."/>
            <person name="Inman J.M."/>
            <person name="Kent R."/>
            <person name="Lemieux S."/>
            <person name="Malavazi I."/>
            <person name="Orvis J."/>
            <person name="Roemer T."/>
            <person name="Ronning C.M."/>
            <person name="Sundaram J.P."/>
            <person name="Sutton G."/>
            <person name="Turner G."/>
            <person name="Venter J.C."/>
            <person name="White O.R."/>
            <person name="Whitty B.R."/>
            <person name="Youngman P."/>
            <person name="Wolfe K.H."/>
            <person name="Goldman G.H."/>
            <person name="Wortman J.R."/>
            <person name="Jiang B."/>
            <person name="Denning D.W."/>
            <person name="Nierman W.C."/>
        </authorList>
    </citation>
    <scope>NUCLEOTIDE SEQUENCE [LARGE SCALE GENOMIC DNA]</scope>
    <source>
        <strain evidence="3">ATCC 1007 / CBS 513.65 / DSM 816 / NCTC 3887 / NRRL 1</strain>
    </source>
</reference>
<dbReference type="VEuPathDB" id="FungiDB:ACLA_052930"/>
<feature type="transmembrane region" description="Helical" evidence="1">
    <location>
        <begin position="105"/>
        <end position="125"/>
    </location>
</feature>